<evidence type="ECO:0000256" key="2">
    <source>
        <dbReference type="ARBA" id="ARBA00022741"/>
    </source>
</evidence>
<comment type="caution">
    <text evidence="6">The sequence shown here is derived from an EMBL/GenBank/DDBJ whole genome shotgun (WGS) entry which is preliminary data.</text>
</comment>
<evidence type="ECO:0000259" key="5">
    <source>
        <dbReference type="Pfam" id="PF25019"/>
    </source>
</evidence>
<evidence type="ECO:0000259" key="4">
    <source>
        <dbReference type="Pfam" id="PF18052"/>
    </source>
</evidence>
<dbReference type="GO" id="GO:0000166">
    <property type="term" value="F:nucleotide binding"/>
    <property type="evidence" value="ECO:0007669"/>
    <property type="project" value="UniProtKB-KW"/>
</dbReference>
<protein>
    <recommendedName>
        <fullName evidence="8">Rx N-terminal domain-containing protein</fullName>
    </recommendedName>
</protein>
<accession>A0ABD2ZAQ2</accession>
<dbReference type="InterPro" id="IPR032675">
    <property type="entry name" value="LRR_dom_sf"/>
</dbReference>
<evidence type="ECO:0008006" key="8">
    <source>
        <dbReference type="Google" id="ProtNLM"/>
    </source>
</evidence>
<organism evidence="6 7">
    <name type="scientific">Cinchona calisaya</name>
    <dbReference type="NCBI Taxonomy" id="153742"/>
    <lineage>
        <taxon>Eukaryota</taxon>
        <taxon>Viridiplantae</taxon>
        <taxon>Streptophyta</taxon>
        <taxon>Embryophyta</taxon>
        <taxon>Tracheophyta</taxon>
        <taxon>Spermatophyta</taxon>
        <taxon>Magnoliopsida</taxon>
        <taxon>eudicotyledons</taxon>
        <taxon>Gunneridae</taxon>
        <taxon>Pentapetalae</taxon>
        <taxon>asterids</taxon>
        <taxon>lamiids</taxon>
        <taxon>Gentianales</taxon>
        <taxon>Rubiaceae</taxon>
        <taxon>Cinchonoideae</taxon>
        <taxon>Cinchoneae</taxon>
        <taxon>Cinchona</taxon>
    </lineage>
</organism>
<keyword evidence="2" id="KW-0547">Nucleotide-binding</keyword>
<dbReference type="Pfam" id="PF18052">
    <property type="entry name" value="Rx_N"/>
    <property type="match status" value="1"/>
</dbReference>
<evidence type="ECO:0000313" key="6">
    <source>
        <dbReference type="EMBL" id="KAL3515437.1"/>
    </source>
</evidence>
<dbReference type="GO" id="GO:0006952">
    <property type="term" value="P:defense response"/>
    <property type="evidence" value="ECO:0007669"/>
    <property type="project" value="UniProtKB-KW"/>
</dbReference>
<evidence type="ECO:0000256" key="1">
    <source>
        <dbReference type="ARBA" id="ARBA00022737"/>
    </source>
</evidence>
<dbReference type="AlphaFoldDB" id="A0ABD2ZAQ2"/>
<feature type="domain" description="Disease resistance N-terminal" evidence="4">
    <location>
        <begin position="10"/>
        <end position="96"/>
    </location>
</feature>
<reference evidence="6 7" key="1">
    <citation type="submission" date="2024-11" db="EMBL/GenBank/DDBJ databases">
        <title>A near-complete genome assembly of Cinchona calisaya.</title>
        <authorList>
            <person name="Lian D.C."/>
            <person name="Zhao X.W."/>
            <person name="Wei L."/>
        </authorList>
    </citation>
    <scope>NUCLEOTIDE SEQUENCE [LARGE SCALE GENOMIC DNA]</scope>
    <source>
        <tissue evidence="6">Nenye</tissue>
    </source>
</reference>
<proteinExistence type="predicted"/>
<dbReference type="InterPro" id="IPR041118">
    <property type="entry name" value="Rx_N"/>
</dbReference>
<feature type="domain" description="R13L1/DRL21-like LRR repeat region" evidence="5">
    <location>
        <begin position="733"/>
        <end position="796"/>
    </location>
</feature>
<dbReference type="PANTHER" id="PTHR47186:SF3">
    <property type="entry name" value="OS09G0267800 PROTEIN"/>
    <property type="match status" value="1"/>
</dbReference>
<evidence type="ECO:0000313" key="7">
    <source>
        <dbReference type="Proteomes" id="UP001630127"/>
    </source>
</evidence>
<keyword evidence="1" id="KW-0677">Repeat</keyword>
<dbReference type="InterPro" id="IPR056789">
    <property type="entry name" value="LRR_R13L1-DRL21"/>
</dbReference>
<keyword evidence="3" id="KW-0611">Plant defense</keyword>
<name>A0ABD2ZAQ2_9GENT</name>
<dbReference type="Gene3D" id="3.80.10.10">
    <property type="entry name" value="Ribonuclease Inhibitor"/>
    <property type="match status" value="3"/>
</dbReference>
<sequence>MAELVICPLLQVIIDKLASPILEKFHDIYNLSENIKKLQQSLPTAHALLEDAINRQGTEKAVKDWLLKLKDIAYESEDILDEIAAEGQLCQLRSSSRVKVPGLFWPFGPSKNLFEMAENLQNKLKELDDTVKQGFSLNLREMAAESLAENSRRIETGSSILESRIYGRELDKERILKLLLPSCIGNLAQIRHLTITHNSDQTFLTNFFNPKRLRTFIFLCSGGSSERIPHFLPSFVYLRVLDLSGCGIKKVDESVRDLICLRYLDLSTTPITELPQTICNLWNLQTLSLSACKNLVELPFTLANVIFLRHLNIKSCERLACMPPGIGKLVHLQTLPIYIVGKGFGESIAELNALNLRGELTIKHMENVKDAKEAKMANLREKKHLQWLRLEWECCNENQTLKPEKGIDTLQEGENDVEGILECLEPYENLKRFHISGYPGRKFPSWALPYLVEVVLINCWRCKKLPSLGWLPQLQSLFLQGMDAISHIAEEFYTTDVPVPFAVLKELTFRDFPCLEEWSGPEKTAFPCLKKLTLDKCPNLKTTPGFPSLEVLMLRDCHPKIVSAMENITSLNHLVIDKFPTLPHISGELLENNKSLMSLEIRSCQSIRLLPSGIENATALKSLIVSSCEKLSYLPTGLHKLKLLDFFEITGCHRLAFLPEDGIGRSGSLKTFSVENCNNLKILNGFHHLTSLEQLSIMSCPKLTSLPDSFRKFSSLRSLNIVSCPELVALPLSLQHVTTLQSLVIHSCPGLVDLSDWFVKFSSLRSLAISNCRYMKSLPEGLKELRMLQHLSIQDCPHLKRLLCNKKGTEWQKIAHIPHIYIS</sequence>
<evidence type="ECO:0000256" key="3">
    <source>
        <dbReference type="ARBA" id="ARBA00022821"/>
    </source>
</evidence>
<dbReference type="EMBL" id="JBJUIK010000010">
    <property type="protein sequence ID" value="KAL3515437.1"/>
    <property type="molecule type" value="Genomic_DNA"/>
</dbReference>
<gene>
    <name evidence="6" type="ORF">ACH5RR_022339</name>
</gene>
<keyword evidence="7" id="KW-1185">Reference proteome</keyword>
<dbReference type="SUPFAM" id="SSF52058">
    <property type="entry name" value="L domain-like"/>
    <property type="match status" value="1"/>
</dbReference>
<dbReference type="Proteomes" id="UP001630127">
    <property type="component" value="Unassembled WGS sequence"/>
</dbReference>
<dbReference type="PANTHER" id="PTHR47186">
    <property type="entry name" value="LEUCINE-RICH REPEAT-CONTAINING PROTEIN 57"/>
    <property type="match status" value="1"/>
</dbReference>
<dbReference type="Pfam" id="PF25019">
    <property type="entry name" value="LRR_R13L1-DRL21"/>
    <property type="match status" value="2"/>
</dbReference>
<feature type="domain" description="R13L1/DRL21-like LRR repeat region" evidence="5">
    <location>
        <begin position="348"/>
        <end position="482"/>
    </location>
</feature>
<dbReference type="SUPFAM" id="SSF52047">
    <property type="entry name" value="RNI-like"/>
    <property type="match status" value="1"/>
</dbReference>
<dbReference type="Gene3D" id="1.20.5.4130">
    <property type="match status" value="1"/>
</dbReference>